<protein>
    <submittedName>
        <fullName evidence="1">Uncharacterized protein</fullName>
    </submittedName>
</protein>
<sequence>KWEEVIVDEEGDKTSAFFSLSKPQLRNKLCGLKNGGFLFLSKGNVRTMGIICQCA</sequence>
<keyword evidence="2" id="KW-1185">Reference proteome</keyword>
<evidence type="ECO:0000313" key="1">
    <source>
        <dbReference type="EMBL" id="KAI3923940.1"/>
    </source>
</evidence>
<feature type="non-terminal residue" evidence="1">
    <location>
        <position position="55"/>
    </location>
</feature>
<evidence type="ECO:0000313" key="2">
    <source>
        <dbReference type="Proteomes" id="UP001202328"/>
    </source>
</evidence>
<dbReference type="EMBL" id="JAJJMB010008385">
    <property type="protein sequence ID" value="KAI3923940.1"/>
    <property type="molecule type" value="Genomic_DNA"/>
</dbReference>
<organism evidence="1 2">
    <name type="scientific">Papaver atlanticum</name>
    <dbReference type="NCBI Taxonomy" id="357466"/>
    <lineage>
        <taxon>Eukaryota</taxon>
        <taxon>Viridiplantae</taxon>
        <taxon>Streptophyta</taxon>
        <taxon>Embryophyta</taxon>
        <taxon>Tracheophyta</taxon>
        <taxon>Spermatophyta</taxon>
        <taxon>Magnoliopsida</taxon>
        <taxon>Ranunculales</taxon>
        <taxon>Papaveraceae</taxon>
        <taxon>Papaveroideae</taxon>
        <taxon>Papaver</taxon>
    </lineage>
</organism>
<reference evidence="1" key="1">
    <citation type="submission" date="2022-04" db="EMBL/GenBank/DDBJ databases">
        <title>A functionally conserved STORR gene fusion in Papaver species that diverged 16.8 million years ago.</title>
        <authorList>
            <person name="Catania T."/>
        </authorList>
    </citation>
    <scope>NUCLEOTIDE SEQUENCE</scope>
    <source>
        <strain evidence="1">S-188037</strain>
    </source>
</reference>
<proteinExistence type="predicted"/>
<dbReference type="AlphaFoldDB" id="A0AAD4SU58"/>
<dbReference type="Proteomes" id="UP001202328">
    <property type="component" value="Unassembled WGS sequence"/>
</dbReference>
<name>A0AAD4SU58_9MAGN</name>
<comment type="caution">
    <text evidence="1">The sequence shown here is derived from an EMBL/GenBank/DDBJ whole genome shotgun (WGS) entry which is preliminary data.</text>
</comment>
<gene>
    <name evidence="1" type="ORF">MKW98_012729</name>
</gene>
<accession>A0AAD4SU58</accession>